<dbReference type="EMBL" id="CM007899">
    <property type="protein sequence ID" value="OTG12444.1"/>
    <property type="molecule type" value="Genomic_DNA"/>
</dbReference>
<name>A0A251TNG3_HELAN</name>
<protein>
    <submittedName>
        <fullName evidence="1">Uncharacterized protein</fullName>
    </submittedName>
</protein>
<keyword evidence="2" id="KW-1185">Reference proteome</keyword>
<gene>
    <name evidence="1" type="ORF">HannXRQ_Chr10g0309711</name>
</gene>
<proteinExistence type="predicted"/>
<reference evidence="2" key="1">
    <citation type="journal article" date="2017" name="Nature">
        <title>The sunflower genome provides insights into oil metabolism, flowering and Asterid evolution.</title>
        <authorList>
            <person name="Badouin H."/>
            <person name="Gouzy J."/>
            <person name="Grassa C.J."/>
            <person name="Murat F."/>
            <person name="Staton S.E."/>
            <person name="Cottret L."/>
            <person name="Lelandais-Briere C."/>
            <person name="Owens G.L."/>
            <person name="Carrere S."/>
            <person name="Mayjonade B."/>
            <person name="Legrand L."/>
            <person name="Gill N."/>
            <person name="Kane N.C."/>
            <person name="Bowers J.E."/>
            <person name="Hubner S."/>
            <person name="Bellec A."/>
            <person name="Berard A."/>
            <person name="Berges H."/>
            <person name="Blanchet N."/>
            <person name="Boniface M.C."/>
            <person name="Brunel D."/>
            <person name="Catrice O."/>
            <person name="Chaidir N."/>
            <person name="Claudel C."/>
            <person name="Donnadieu C."/>
            <person name="Faraut T."/>
            <person name="Fievet G."/>
            <person name="Helmstetter N."/>
            <person name="King M."/>
            <person name="Knapp S.J."/>
            <person name="Lai Z."/>
            <person name="Le Paslier M.C."/>
            <person name="Lippi Y."/>
            <person name="Lorenzon L."/>
            <person name="Mandel J.R."/>
            <person name="Marage G."/>
            <person name="Marchand G."/>
            <person name="Marquand E."/>
            <person name="Bret-Mestries E."/>
            <person name="Morien E."/>
            <person name="Nambeesan S."/>
            <person name="Nguyen T."/>
            <person name="Pegot-Espagnet P."/>
            <person name="Pouilly N."/>
            <person name="Raftis F."/>
            <person name="Sallet E."/>
            <person name="Schiex T."/>
            <person name="Thomas J."/>
            <person name="Vandecasteele C."/>
            <person name="Vares D."/>
            <person name="Vear F."/>
            <person name="Vautrin S."/>
            <person name="Crespi M."/>
            <person name="Mangin B."/>
            <person name="Burke J.M."/>
            <person name="Salse J."/>
            <person name="Munos S."/>
            <person name="Vincourt P."/>
            <person name="Rieseberg L.H."/>
            <person name="Langlade N.B."/>
        </authorList>
    </citation>
    <scope>NUCLEOTIDE SEQUENCE [LARGE SCALE GENOMIC DNA]</scope>
    <source>
        <strain evidence="2">cv. SF193</strain>
    </source>
</reference>
<dbReference type="AlphaFoldDB" id="A0A251TNG3"/>
<dbReference type="Proteomes" id="UP000215914">
    <property type="component" value="Chromosome 10"/>
</dbReference>
<dbReference type="InParanoid" id="A0A251TNG3"/>
<accession>A0A251TNG3</accession>
<sequence length="85" mass="9882">MCFKGGQKVLLECRHPQTQTKHTHTLITIICSHIFYLNLVIRPLFSHFNQTFCTYKLKNKYYTQKFSTNGSPNLSLTSNTRKGVD</sequence>
<organism evidence="1 2">
    <name type="scientific">Helianthus annuus</name>
    <name type="common">Common sunflower</name>
    <dbReference type="NCBI Taxonomy" id="4232"/>
    <lineage>
        <taxon>Eukaryota</taxon>
        <taxon>Viridiplantae</taxon>
        <taxon>Streptophyta</taxon>
        <taxon>Embryophyta</taxon>
        <taxon>Tracheophyta</taxon>
        <taxon>Spermatophyta</taxon>
        <taxon>Magnoliopsida</taxon>
        <taxon>eudicotyledons</taxon>
        <taxon>Gunneridae</taxon>
        <taxon>Pentapetalae</taxon>
        <taxon>asterids</taxon>
        <taxon>campanulids</taxon>
        <taxon>Asterales</taxon>
        <taxon>Asteraceae</taxon>
        <taxon>Asteroideae</taxon>
        <taxon>Heliantheae alliance</taxon>
        <taxon>Heliantheae</taxon>
        <taxon>Helianthus</taxon>
    </lineage>
</organism>
<evidence type="ECO:0000313" key="1">
    <source>
        <dbReference type="EMBL" id="OTG12444.1"/>
    </source>
</evidence>
<evidence type="ECO:0000313" key="2">
    <source>
        <dbReference type="Proteomes" id="UP000215914"/>
    </source>
</evidence>